<evidence type="ECO:0000259" key="1">
    <source>
        <dbReference type="Pfam" id="PF01553"/>
    </source>
</evidence>
<accession>A0A378U3M3</accession>
<dbReference type="Proteomes" id="UP000255024">
    <property type="component" value="Unassembled WGS sequence"/>
</dbReference>
<keyword evidence="3" id="KW-1185">Reference proteome</keyword>
<dbReference type="GO" id="GO:0019698">
    <property type="term" value="P:D-galacturonate catabolic process"/>
    <property type="evidence" value="ECO:0007669"/>
    <property type="project" value="TreeGrafter"/>
</dbReference>
<evidence type="ECO:0000313" key="2">
    <source>
        <dbReference type="EMBL" id="STZ69591.1"/>
    </source>
</evidence>
<dbReference type="RefSeq" id="WP_115092284.1">
    <property type="nucleotide sequence ID" value="NZ_CP068107.1"/>
</dbReference>
<dbReference type="GO" id="GO:0042840">
    <property type="term" value="P:D-glucuronate catabolic process"/>
    <property type="evidence" value="ECO:0007669"/>
    <property type="project" value="TreeGrafter"/>
</dbReference>
<gene>
    <name evidence="2" type="ORF">NCTC11179_03101</name>
</gene>
<proteinExistence type="predicted"/>
<evidence type="ECO:0000313" key="3">
    <source>
        <dbReference type="Proteomes" id="UP000255024"/>
    </source>
</evidence>
<protein>
    <recommendedName>
        <fullName evidence="1">Phospholipid/glycerol acyltransferase domain-containing protein</fullName>
    </recommendedName>
</protein>
<dbReference type="PANTHER" id="PTHR30068">
    <property type="entry name" value="URONATE ISOMERASE"/>
    <property type="match status" value="1"/>
</dbReference>
<organism evidence="2 3">
    <name type="scientific">Myroides odoratus</name>
    <name type="common">Flavobacterium odoratum</name>
    <dbReference type="NCBI Taxonomy" id="256"/>
    <lineage>
        <taxon>Bacteria</taxon>
        <taxon>Pseudomonadati</taxon>
        <taxon>Bacteroidota</taxon>
        <taxon>Flavobacteriia</taxon>
        <taxon>Flavobacteriales</taxon>
        <taxon>Flavobacteriaceae</taxon>
        <taxon>Myroides</taxon>
    </lineage>
</organism>
<dbReference type="InterPro" id="IPR002123">
    <property type="entry name" value="Plipid/glycerol_acylTrfase"/>
</dbReference>
<reference evidence="2 3" key="1">
    <citation type="submission" date="2018-06" db="EMBL/GenBank/DDBJ databases">
        <authorList>
            <consortium name="Pathogen Informatics"/>
            <person name="Doyle S."/>
        </authorList>
    </citation>
    <scope>NUCLEOTIDE SEQUENCE [LARGE SCALE GENOMIC DNA]</scope>
    <source>
        <strain evidence="2 3">NCTC11179</strain>
    </source>
</reference>
<dbReference type="EMBL" id="UGQL01000002">
    <property type="protein sequence ID" value="STZ69591.1"/>
    <property type="molecule type" value="Genomic_DNA"/>
</dbReference>
<name>A0A378U3M3_MYROD</name>
<dbReference type="SUPFAM" id="SSF69593">
    <property type="entry name" value="Glycerol-3-phosphate (1)-acyltransferase"/>
    <property type="match status" value="1"/>
</dbReference>
<dbReference type="AlphaFoldDB" id="A0A378U3M3"/>
<sequence>MSKFDSIRHYHDHEVNEVLQRISKHPMVKALMGFTFPNKTEQQWMEDLSKVTSIQQFQEEFAYYSILRILEKSSNGLSTSGFEKLEKDTAYLYISNHRDIIMDTSLLNVTLKDHGLTMTASAVGDNLVQKSFLLALAKVNRNFLVRRKVTPRELLESSRLMSEYIHSLIVEENRSVWIAQREGRTKDGNDATHTGVLKMLGMDAGDENLMDYFKQLKIVPVSISYEYDPTDALKMPQLLAIANNEAYIKEKNEDFVNLYSGIIGQKKGIHIHVGDVIDTELDQIKAIADKPNKQLQALAQVIDHSIITNYHLWPTNYIAYDILNNTNKFADRYSEKEKQLFERRLELRVNKQEQKVVDNFLAMYANPVVNKLKLQDEQ</sequence>
<feature type="domain" description="Phospholipid/glycerol acyltransferase" evidence="1">
    <location>
        <begin position="81"/>
        <end position="224"/>
    </location>
</feature>
<dbReference type="GO" id="GO:0016746">
    <property type="term" value="F:acyltransferase activity"/>
    <property type="evidence" value="ECO:0007669"/>
    <property type="project" value="InterPro"/>
</dbReference>
<dbReference type="Pfam" id="PF01553">
    <property type="entry name" value="Acyltransferase"/>
    <property type="match status" value="1"/>
</dbReference>
<dbReference type="PANTHER" id="PTHR30068:SF3">
    <property type="entry name" value="PHOSPHOLIPID_GLYCEROL ACYLTRANSFERASE DOMAIN-CONTAINING PROTEIN"/>
    <property type="match status" value="1"/>
</dbReference>